<dbReference type="InterPro" id="IPR050222">
    <property type="entry name" value="MATE_MdtK"/>
</dbReference>
<feature type="transmembrane region" description="Helical" evidence="6">
    <location>
        <begin position="204"/>
        <end position="225"/>
    </location>
</feature>
<feature type="transmembrane region" description="Helical" evidence="6">
    <location>
        <begin position="175"/>
        <end position="198"/>
    </location>
</feature>
<dbReference type="RefSeq" id="WP_258210822.1">
    <property type="nucleotide sequence ID" value="NZ_CP102734.1"/>
</dbReference>
<organism evidence="7 8">
    <name type="scientific">Mycoplasma iguanae</name>
    <dbReference type="NCBI Taxonomy" id="292461"/>
    <lineage>
        <taxon>Bacteria</taxon>
        <taxon>Bacillati</taxon>
        <taxon>Mycoplasmatota</taxon>
        <taxon>Mollicutes</taxon>
        <taxon>Mycoplasmataceae</taxon>
        <taxon>Mycoplasma</taxon>
    </lineage>
</organism>
<evidence type="ECO:0000256" key="6">
    <source>
        <dbReference type="SAM" id="Phobius"/>
    </source>
</evidence>
<feature type="transmembrane region" description="Helical" evidence="6">
    <location>
        <begin position="435"/>
        <end position="460"/>
    </location>
</feature>
<feature type="transmembrane region" description="Helical" evidence="6">
    <location>
        <begin position="472"/>
        <end position="497"/>
    </location>
</feature>
<evidence type="ECO:0000256" key="2">
    <source>
        <dbReference type="ARBA" id="ARBA00010199"/>
    </source>
</evidence>
<keyword evidence="6" id="KW-1133">Transmembrane helix</keyword>
<name>A0ABY5R840_9MOLU</name>
<accession>A0ABY5R840</accession>
<keyword evidence="6" id="KW-0812">Transmembrane</keyword>
<dbReference type="InterPro" id="IPR002528">
    <property type="entry name" value="MATE_fam"/>
</dbReference>
<proteinExistence type="inferred from homology"/>
<dbReference type="EMBL" id="CP102734">
    <property type="protein sequence ID" value="UVD81648.1"/>
    <property type="molecule type" value="Genomic_DNA"/>
</dbReference>
<protein>
    <recommendedName>
        <fullName evidence="3">Probable multidrug resistance protein NorM</fullName>
    </recommendedName>
    <alternativeName>
        <fullName evidence="5">Multidrug-efflux transporter</fullName>
    </alternativeName>
</protein>
<feature type="transmembrane region" description="Helical" evidence="6">
    <location>
        <begin position="66"/>
        <end position="86"/>
    </location>
</feature>
<gene>
    <name evidence="7" type="ORF">NV226_02895</name>
</gene>
<evidence type="ECO:0000313" key="8">
    <source>
        <dbReference type="Proteomes" id="UP001059252"/>
    </source>
</evidence>
<reference evidence="7" key="1">
    <citation type="submission" date="2022-08" db="EMBL/GenBank/DDBJ databases">
        <title>Complete genome of Mycoplasma iguanae type strain 2327.</title>
        <authorList>
            <person name="Spergser J."/>
        </authorList>
    </citation>
    <scope>NUCLEOTIDE SEQUENCE</scope>
    <source>
        <strain evidence="7">2327</strain>
    </source>
</reference>
<feature type="transmembrane region" description="Helical" evidence="6">
    <location>
        <begin position="255"/>
        <end position="272"/>
    </location>
</feature>
<comment type="function">
    <text evidence="1">Multidrug efflux pump.</text>
</comment>
<evidence type="ECO:0000256" key="3">
    <source>
        <dbReference type="ARBA" id="ARBA00020268"/>
    </source>
</evidence>
<feature type="transmembrane region" description="Helical" evidence="6">
    <location>
        <begin position="106"/>
        <end position="123"/>
    </location>
</feature>
<evidence type="ECO:0000256" key="4">
    <source>
        <dbReference type="ARBA" id="ARBA00022448"/>
    </source>
</evidence>
<comment type="similarity">
    <text evidence="2">Belongs to the multi antimicrobial extrusion (MATE) (TC 2.A.66.1) family.</text>
</comment>
<keyword evidence="6" id="KW-0472">Membrane</keyword>
<dbReference type="PANTHER" id="PTHR43298">
    <property type="entry name" value="MULTIDRUG RESISTANCE PROTEIN NORM-RELATED"/>
    <property type="match status" value="1"/>
</dbReference>
<sequence>MLKTKNTSNNWFTLNFKLTRKEWKTNFFFLLPIILSSILFASNNFVDNFMVTHINGGISALSYANAWMGIIFAFLIGINIVGNMLVGQYKGTDNIKNINSSNRLRYFVSVSFATIFFIGSQISPEWFISFFARTNQGIGYELGIRYIRIVSVTWITTAWIFVSSSICRELGSAKGILIVNIVSVSSNVLFNIIFLNILKMSVEGAAYATLISNFFFVLTTVIIFLTRQKKYFVLPFAFWAVYKEIWIHYFKRIPTMVISTVSFLFIAIRAVFWNQTFHEGSVGEEHWALGAAVVLGITNSINNILTSAFPSVSASVSNFVGKNLGAGNIEEAKKEAQKLRGFNFVFSIGLSVVFSLVFMIILNTNLFAGGVLDDVKTKMMQEGWTESAAINEANTAASFYLKQIQYTLIPIIIFNPFWLWIITTSRAIGSGGRTNLTAVFDFVFNFLHVVFLAMLVYLVVPAIKNSVSNEALLPIILFIFYAFEVVIKIPIYEYLFYHFKWAKKIYK</sequence>
<evidence type="ECO:0000256" key="5">
    <source>
        <dbReference type="ARBA" id="ARBA00031636"/>
    </source>
</evidence>
<dbReference type="Pfam" id="PF01554">
    <property type="entry name" value="MatE"/>
    <property type="match status" value="2"/>
</dbReference>
<feature type="transmembrane region" description="Helical" evidence="6">
    <location>
        <begin position="143"/>
        <end position="163"/>
    </location>
</feature>
<evidence type="ECO:0000313" key="7">
    <source>
        <dbReference type="EMBL" id="UVD81648.1"/>
    </source>
</evidence>
<feature type="transmembrane region" description="Helical" evidence="6">
    <location>
        <begin position="27"/>
        <end position="46"/>
    </location>
</feature>
<feature type="transmembrane region" description="Helical" evidence="6">
    <location>
        <begin position="342"/>
        <end position="362"/>
    </location>
</feature>
<feature type="transmembrane region" description="Helical" evidence="6">
    <location>
        <begin position="404"/>
        <end position="423"/>
    </location>
</feature>
<dbReference type="PANTHER" id="PTHR43298:SF2">
    <property type="entry name" value="FMN_FAD EXPORTER YEEO-RELATED"/>
    <property type="match status" value="1"/>
</dbReference>
<keyword evidence="8" id="KW-1185">Reference proteome</keyword>
<keyword evidence="4" id="KW-0813">Transport</keyword>
<evidence type="ECO:0000256" key="1">
    <source>
        <dbReference type="ARBA" id="ARBA00003408"/>
    </source>
</evidence>
<dbReference type="Proteomes" id="UP001059252">
    <property type="component" value="Chromosome"/>
</dbReference>